<comment type="caution">
    <text evidence="1">The sequence shown here is derived from an EMBL/GenBank/DDBJ whole genome shotgun (WGS) entry which is preliminary data.</text>
</comment>
<dbReference type="PROSITE" id="PS00092">
    <property type="entry name" value="N6_MTASE"/>
    <property type="match status" value="1"/>
</dbReference>
<dbReference type="InterPro" id="IPR029063">
    <property type="entry name" value="SAM-dependent_MTases_sf"/>
</dbReference>
<name>A0A0F9QRI8_9ZZZZ</name>
<accession>A0A0F9QRI8</accession>
<evidence type="ECO:0008006" key="2">
    <source>
        <dbReference type="Google" id="ProtNLM"/>
    </source>
</evidence>
<protein>
    <recommendedName>
        <fullName evidence="2">DNA methylase N-4/N-6 domain-containing protein</fullName>
    </recommendedName>
</protein>
<reference evidence="1" key="1">
    <citation type="journal article" date="2015" name="Nature">
        <title>Complex archaea that bridge the gap between prokaryotes and eukaryotes.</title>
        <authorList>
            <person name="Spang A."/>
            <person name="Saw J.H."/>
            <person name="Jorgensen S.L."/>
            <person name="Zaremba-Niedzwiedzka K."/>
            <person name="Martijn J."/>
            <person name="Lind A.E."/>
            <person name="van Eijk R."/>
            <person name="Schleper C."/>
            <person name="Guy L."/>
            <person name="Ettema T.J."/>
        </authorList>
    </citation>
    <scope>NUCLEOTIDE SEQUENCE</scope>
</reference>
<dbReference type="SUPFAM" id="SSF53335">
    <property type="entry name" value="S-adenosyl-L-methionine-dependent methyltransferases"/>
    <property type="match status" value="1"/>
</dbReference>
<dbReference type="AlphaFoldDB" id="A0A0F9QRI8"/>
<organism evidence="1">
    <name type="scientific">marine sediment metagenome</name>
    <dbReference type="NCBI Taxonomy" id="412755"/>
    <lineage>
        <taxon>unclassified sequences</taxon>
        <taxon>metagenomes</taxon>
        <taxon>ecological metagenomes</taxon>
    </lineage>
</organism>
<evidence type="ECO:0000313" key="1">
    <source>
        <dbReference type="EMBL" id="KKN45094.1"/>
    </source>
</evidence>
<dbReference type="GO" id="GO:0003676">
    <property type="term" value="F:nucleic acid binding"/>
    <property type="evidence" value="ECO:0007669"/>
    <property type="project" value="InterPro"/>
</dbReference>
<gene>
    <name evidence="1" type="ORF">LCGC14_0686760</name>
</gene>
<dbReference type="InterPro" id="IPR002052">
    <property type="entry name" value="DNA_methylase_N6_adenine_CS"/>
</dbReference>
<dbReference type="EMBL" id="LAZR01001412">
    <property type="protein sequence ID" value="KKN45094.1"/>
    <property type="molecule type" value="Genomic_DNA"/>
</dbReference>
<proteinExistence type="predicted"/>
<sequence>MPTKHTFKCKPIKELVSDYLKEAVVSVDPFAGNSNLATHTNDLSLGTSAQDHLEAHEYLAKLNHAGVQADLILFDPPYSLRQIKDAYNGVGKNISGLEGGWVKEKELANKLLKIGGYAICFGWNSIGMGKKRLYRLERVLLVSHGRLHNDTICTVEIKVAEQKKFLNLAGGFENIKTKGEAND</sequence>
<dbReference type="GO" id="GO:0032259">
    <property type="term" value="P:methylation"/>
    <property type="evidence" value="ECO:0007669"/>
    <property type="project" value="InterPro"/>
</dbReference>
<dbReference type="GO" id="GO:0008168">
    <property type="term" value="F:methyltransferase activity"/>
    <property type="evidence" value="ECO:0007669"/>
    <property type="project" value="InterPro"/>
</dbReference>